<reference evidence="8 9" key="1">
    <citation type="submission" date="2023-11" db="EMBL/GenBank/DDBJ databases">
        <authorList>
            <person name="Bao R."/>
        </authorList>
    </citation>
    <scope>NUCLEOTIDE SEQUENCE [LARGE SCALE GENOMIC DNA]</scope>
    <source>
        <strain evidence="8 9">PJ23</strain>
    </source>
</reference>
<comment type="subcellular location">
    <subcellularLocation>
        <location evidence="1">Cell outer membrane</location>
    </subcellularLocation>
</comment>
<dbReference type="PANTHER" id="PTHR34001">
    <property type="entry name" value="BLL7405 PROTEIN"/>
    <property type="match status" value="1"/>
</dbReference>
<keyword evidence="3" id="KW-0472">Membrane</keyword>
<dbReference type="Proteomes" id="UP001274321">
    <property type="component" value="Unassembled WGS sequence"/>
</dbReference>
<dbReference type="SUPFAM" id="SSF56925">
    <property type="entry name" value="OMPA-like"/>
    <property type="match status" value="1"/>
</dbReference>
<dbReference type="Pfam" id="PF13505">
    <property type="entry name" value="OMP_b-brl"/>
    <property type="match status" value="1"/>
</dbReference>
<dbReference type="InterPro" id="IPR011250">
    <property type="entry name" value="OMP/PagP_B-barrel"/>
</dbReference>
<dbReference type="Gene3D" id="2.40.160.20">
    <property type="match status" value="1"/>
</dbReference>
<keyword evidence="4" id="KW-0998">Cell outer membrane</keyword>
<sequence length="206" mass="21342">MRNLLTSLAVAGAAMSAPLAASAADVPYYGGGESSYAAPATSASNWTGFYVGGHVGYGTGEASEADIDGFVGGVQGGFNWQMGQFLAGVEADVSYSGVGASGLVDSYDVDWLGTARGRVGFAFDRFVAYGTGGLAWANAEYEGPVSSDSNTHLGWTLGAGVEMALTERVSAKAEYLYMDFGSESYSGVGDIEPDLHNVRLGVNYRF</sequence>
<evidence type="ECO:0000256" key="1">
    <source>
        <dbReference type="ARBA" id="ARBA00004442"/>
    </source>
</evidence>
<dbReference type="PANTHER" id="PTHR34001:SF3">
    <property type="entry name" value="BLL7405 PROTEIN"/>
    <property type="match status" value="1"/>
</dbReference>
<dbReference type="RefSeq" id="WP_319845138.1">
    <property type="nucleotide sequence ID" value="NZ_JAXAFJ010000008.1"/>
</dbReference>
<comment type="caution">
    <text evidence="8">The sequence shown here is derived from an EMBL/GenBank/DDBJ whole genome shotgun (WGS) entry which is preliminary data.</text>
</comment>
<keyword evidence="9" id="KW-1185">Reference proteome</keyword>
<dbReference type="InterPro" id="IPR027385">
    <property type="entry name" value="Beta-barrel_OMP"/>
</dbReference>
<evidence type="ECO:0000256" key="2">
    <source>
        <dbReference type="ARBA" id="ARBA00022729"/>
    </source>
</evidence>
<evidence type="ECO:0000256" key="4">
    <source>
        <dbReference type="ARBA" id="ARBA00023237"/>
    </source>
</evidence>
<dbReference type="InterPro" id="IPR051692">
    <property type="entry name" value="OMP-like"/>
</dbReference>
<evidence type="ECO:0000313" key="8">
    <source>
        <dbReference type="EMBL" id="MDX6807014.1"/>
    </source>
</evidence>
<keyword evidence="2 6" id="KW-0732">Signal</keyword>
<name>A0ABU4RQA1_9HYPH</name>
<evidence type="ECO:0000313" key="9">
    <source>
        <dbReference type="Proteomes" id="UP001274321"/>
    </source>
</evidence>
<evidence type="ECO:0000256" key="5">
    <source>
        <dbReference type="ARBA" id="ARBA00038306"/>
    </source>
</evidence>
<organism evidence="8 9">
    <name type="scientific">Terrihabitans rhizophilus</name>
    <dbReference type="NCBI Taxonomy" id="3092662"/>
    <lineage>
        <taxon>Bacteria</taxon>
        <taxon>Pseudomonadati</taxon>
        <taxon>Pseudomonadota</taxon>
        <taxon>Alphaproteobacteria</taxon>
        <taxon>Hyphomicrobiales</taxon>
        <taxon>Terrihabitans</taxon>
    </lineage>
</organism>
<feature type="signal peptide" evidence="6">
    <location>
        <begin position="1"/>
        <end position="23"/>
    </location>
</feature>
<comment type="similarity">
    <text evidence="5">Belongs to the Omp25/RopB family.</text>
</comment>
<evidence type="ECO:0000259" key="7">
    <source>
        <dbReference type="Pfam" id="PF13505"/>
    </source>
</evidence>
<proteinExistence type="inferred from homology"/>
<feature type="chain" id="PRO_5045725680" evidence="6">
    <location>
        <begin position="24"/>
        <end position="206"/>
    </location>
</feature>
<evidence type="ECO:0000256" key="3">
    <source>
        <dbReference type="ARBA" id="ARBA00023136"/>
    </source>
</evidence>
<dbReference type="EMBL" id="JAXAFJ010000008">
    <property type="protein sequence ID" value="MDX6807014.1"/>
    <property type="molecule type" value="Genomic_DNA"/>
</dbReference>
<protein>
    <submittedName>
        <fullName evidence="8">Outer membrane protein</fullName>
    </submittedName>
</protein>
<gene>
    <name evidence="8" type="ORF">SCD90_13150</name>
</gene>
<evidence type="ECO:0000256" key="6">
    <source>
        <dbReference type="SAM" id="SignalP"/>
    </source>
</evidence>
<feature type="domain" description="Outer membrane protein beta-barrel" evidence="7">
    <location>
        <begin position="36"/>
        <end position="206"/>
    </location>
</feature>
<accession>A0ABU4RQA1</accession>